<dbReference type="Pfam" id="PF03175">
    <property type="entry name" value="DNA_pol_B_2"/>
    <property type="match status" value="3"/>
</dbReference>
<comment type="similarity">
    <text evidence="1">Belongs to the DNA polymerase type-B family.</text>
</comment>
<feature type="domain" description="DNA-directed DNA polymerase family B mitochondria/virus" evidence="9">
    <location>
        <begin position="2"/>
        <end position="129"/>
    </location>
</feature>
<dbReference type="InterPro" id="IPR023211">
    <property type="entry name" value="DNA_pol_palm_dom_sf"/>
</dbReference>
<evidence type="ECO:0000256" key="8">
    <source>
        <dbReference type="ARBA" id="ARBA00049244"/>
    </source>
</evidence>
<dbReference type="Proteomes" id="UP001153636">
    <property type="component" value="Chromosome 16"/>
</dbReference>
<gene>
    <name evidence="10" type="ORF">PSYICH_LOCUS5324</name>
</gene>
<evidence type="ECO:0000256" key="7">
    <source>
        <dbReference type="ARBA" id="ARBA00023125"/>
    </source>
</evidence>
<dbReference type="GO" id="GO:0006260">
    <property type="term" value="P:DNA replication"/>
    <property type="evidence" value="ECO:0007669"/>
    <property type="project" value="UniProtKB-KW"/>
</dbReference>
<dbReference type="GO" id="GO:0000166">
    <property type="term" value="F:nucleotide binding"/>
    <property type="evidence" value="ECO:0007669"/>
    <property type="project" value="InterPro"/>
</dbReference>
<dbReference type="SUPFAM" id="SSF53098">
    <property type="entry name" value="Ribonuclease H-like"/>
    <property type="match status" value="1"/>
</dbReference>
<evidence type="ECO:0000256" key="4">
    <source>
        <dbReference type="ARBA" id="ARBA00022695"/>
    </source>
</evidence>
<dbReference type="InterPro" id="IPR043502">
    <property type="entry name" value="DNA/RNA_pol_sf"/>
</dbReference>
<dbReference type="InterPro" id="IPR006172">
    <property type="entry name" value="DNA-dir_DNA_pol_B"/>
</dbReference>
<dbReference type="Gene3D" id="1.10.287.690">
    <property type="entry name" value="Helix hairpin bin"/>
    <property type="match status" value="1"/>
</dbReference>
<evidence type="ECO:0000256" key="1">
    <source>
        <dbReference type="ARBA" id="ARBA00005755"/>
    </source>
</evidence>
<evidence type="ECO:0000256" key="6">
    <source>
        <dbReference type="ARBA" id="ARBA00022932"/>
    </source>
</evidence>
<dbReference type="PANTHER" id="PTHR33568">
    <property type="entry name" value="DNA POLYMERASE"/>
    <property type="match status" value="1"/>
</dbReference>
<dbReference type="GO" id="GO:0042575">
    <property type="term" value="C:DNA polymerase complex"/>
    <property type="evidence" value="ECO:0007669"/>
    <property type="project" value="UniProtKB-ARBA"/>
</dbReference>
<reference evidence="10" key="1">
    <citation type="submission" date="2022-01" db="EMBL/GenBank/DDBJ databases">
        <authorList>
            <person name="King R."/>
        </authorList>
    </citation>
    <scope>NUCLEOTIDE SEQUENCE</scope>
</reference>
<dbReference type="PRINTS" id="PR00106">
    <property type="entry name" value="DNAPOLB"/>
</dbReference>
<evidence type="ECO:0000313" key="11">
    <source>
        <dbReference type="Proteomes" id="UP001153636"/>
    </source>
</evidence>
<evidence type="ECO:0000313" key="10">
    <source>
        <dbReference type="EMBL" id="CAH1104349.1"/>
    </source>
</evidence>
<dbReference type="OrthoDB" id="6119432at2759"/>
<keyword evidence="7" id="KW-0238">DNA-binding</keyword>
<dbReference type="EMBL" id="OV651828">
    <property type="protein sequence ID" value="CAH1104349.1"/>
    <property type="molecule type" value="Genomic_DNA"/>
</dbReference>
<dbReference type="EC" id="2.7.7.7" evidence="2"/>
<dbReference type="AlphaFoldDB" id="A0A9P0CSN0"/>
<feature type="domain" description="DNA-directed DNA polymerase family B mitochondria/virus" evidence="9">
    <location>
        <begin position="249"/>
        <end position="445"/>
    </location>
</feature>
<dbReference type="PANTHER" id="PTHR33568:SF3">
    <property type="entry name" value="DNA-DIRECTED DNA POLYMERASE"/>
    <property type="match status" value="1"/>
</dbReference>
<dbReference type="Gene3D" id="3.90.1600.10">
    <property type="entry name" value="Palm domain of DNA polymerase"/>
    <property type="match status" value="1"/>
</dbReference>
<evidence type="ECO:0000256" key="2">
    <source>
        <dbReference type="ARBA" id="ARBA00012417"/>
    </source>
</evidence>
<dbReference type="SUPFAM" id="SSF56672">
    <property type="entry name" value="DNA/RNA polymerases"/>
    <property type="match status" value="1"/>
</dbReference>
<keyword evidence="4" id="KW-0548">Nucleotidyltransferase</keyword>
<protein>
    <recommendedName>
        <fullName evidence="2">DNA-directed DNA polymerase</fullName>
        <ecNumber evidence="2">2.7.7.7</ecNumber>
    </recommendedName>
</protein>
<feature type="domain" description="DNA-directed DNA polymerase family B mitochondria/virus" evidence="9">
    <location>
        <begin position="460"/>
        <end position="578"/>
    </location>
</feature>
<dbReference type="GO" id="GO:0003677">
    <property type="term" value="F:DNA binding"/>
    <property type="evidence" value="ECO:0007669"/>
    <property type="project" value="UniProtKB-KW"/>
</dbReference>
<keyword evidence="6" id="KW-0239">DNA-directed DNA polymerase</keyword>
<evidence type="ECO:0000256" key="3">
    <source>
        <dbReference type="ARBA" id="ARBA00022679"/>
    </source>
</evidence>
<dbReference type="Gene3D" id="3.40.960.10">
    <property type="entry name" value="VSR Endonuclease"/>
    <property type="match status" value="1"/>
</dbReference>
<dbReference type="InterPro" id="IPR012337">
    <property type="entry name" value="RNaseH-like_sf"/>
</dbReference>
<accession>A0A9P0CSN0</accession>
<evidence type="ECO:0000259" key="9">
    <source>
        <dbReference type="Pfam" id="PF03175"/>
    </source>
</evidence>
<proteinExistence type="inferred from homology"/>
<organism evidence="10 11">
    <name type="scientific">Psylliodes chrysocephalus</name>
    <dbReference type="NCBI Taxonomy" id="3402493"/>
    <lineage>
        <taxon>Eukaryota</taxon>
        <taxon>Metazoa</taxon>
        <taxon>Ecdysozoa</taxon>
        <taxon>Arthropoda</taxon>
        <taxon>Hexapoda</taxon>
        <taxon>Insecta</taxon>
        <taxon>Pterygota</taxon>
        <taxon>Neoptera</taxon>
        <taxon>Endopterygota</taxon>
        <taxon>Coleoptera</taxon>
        <taxon>Polyphaga</taxon>
        <taxon>Cucujiformia</taxon>
        <taxon>Chrysomeloidea</taxon>
        <taxon>Chrysomelidae</taxon>
        <taxon>Galerucinae</taxon>
        <taxon>Alticini</taxon>
        <taxon>Psylliodes</taxon>
    </lineage>
</organism>
<evidence type="ECO:0000256" key="5">
    <source>
        <dbReference type="ARBA" id="ARBA00022705"/>
    </source>
</evidence>
<sequence>MSLSKLPEAFGFSELTKGYFPHLFNTVKNQNYVGSIPPIEYYNSDSLKEEDREKLLKWHAERVAVNYVWDFQKEIVNYCLSDVDILTRACLKFRELMLKESNVCPFLEATTIASSCNKVFRRNFLKPNTIGIIPKRGYRWQDNQSTIAIRWLIWEGKQRNINIQHAANGKEARIAGVKVDGYSEETRQIFEFEGCYYHGCPQCFTHQRDVPLPDSPTETMNLRYEATVAKKERLRFLGYELSDIWECEFKRLLAENKDMREYTEAHPLMLQTPLDPRMAFYGGRTGNVSEYYKVQNDEQIKYIDIRSLYPAICKYGKFPVGHPKVYVGDECPSLTTVSGVVKCSVLPPRDLLHPVLPQKMNNKLMFVLCRECGENLNTKECVHSDEERALTGTWVIAEVNKALEKGYKLLKMYEVWAYDTIQFGNNVAGLFTEMMNCFIRLKQESSDWPKHCRTQAEKEKYIERFFERENVKLEFSQIIDNPGLRSLAKLMLNSFWGKFGQRQNQSRTSIINNPAEFFGMMSNPSLYINTVLPVNDTTIIVNWEYREEASESLSTVNVVIAAFVTTLARLKLYSYLEKLEDRVLYYDTDSVIYVSRPGALDIPTGEFIGDMTDELEKEGSGSYITEFVSGGPKNYAYKVWSTKDQDFKITCKVKGISLNHSTSQQINFNSIKEMVLNPCEPIQIISKEIRRTKEHNIVTKDNVKKYKPNSLKRKFLPDHNSVPFGYKKSKE</sequence>
<dbReference type="InterPro" id="IPR004868">
    <property type="entry name" value="DNA-dir_DNA_pol_B_mt/vir"/>
</dbReference>
<keyword evidence="5" id="KW-0235">DNA replication</keyword>
<keyword evidence="11" id="KW-1185">Reference proteome</keyword>
<comment type="catalytic activity">
    <reaction evidence="8">
        <text>DNA(n) + a 2'-deoxyribonucleoside 5'-triphosphate = DNA(n+1) + diphosphate</text>
        <dbReference type="Rhea" id="RHEA:22508"/>
        <dbReference type="Rhea" id="RHEA-COMP:17339"/>
        <dbReference type="Rhea" id="RHEA-COMP:17340"/>
        <dbReference type="ChEBI" id="CHEBI:33019"/>
        <dbReference type="ChEBI" id="CHEBI:61560"/>
        <dbReference type="ChEBI" id="CHEBI:173112"/>
        <dbReference type="EC" id="2.7.7.7"/>
    </reaction>
</comment>
<name>A0A9P0CSN0_9CUCU</name>
<dbReference type="GO" id="GO:0003887">
    <property type="term" value="F:DNA-directed DNA polymerase activity"/>
    <property type="evidence" value="ECO:0007669"/>
    <property type="project" value="UniProtKB-KW"/>
</dbReference>
<keyword evidence="3" id="KW-0808">Transferase</keyword>